<evidence type="ECO:0000256" key="1">
    <source>
        <dbReference type="SAM" id="MobiDB-lite"/>
    </source>
</evidence>
<evidence type="ECO:0000313" key="4">
    <source>
        <dbReference type="Proteomes" id="UP001163846"/>
    </source>
</evidence>
<gene>
    <name evidence="3" type="ORF">F5878DRAFT_28784</name>
</gene>
<protein>
    <submittedName>
        <fullName evidence="3">Prion-inhibition and propagation-domain-containing protein</fullName>
    </submittedName>
</protein>
<dbReference type="PANTHER" id="PTHR37542">
    <property type="entry name" value="HELO DOMAIN-CONTAINING PROTEIN-RELATED"/>
    <property type="match status" value="1"/>
</dbReference>
<sequence length="314" mass="34180">MALSAYTLFRKAVAFPDSVKKLEVELQVEHARLRLWGKNSGLIGGDRRAPPSSLKFEPSDRDVICGVLKNLSMLFQDTTKLREQFGLVQMPNDTPKDSAPLKTQGLSIPKLQSSTTKLRRRGSSVALPLDLTVAPAMPHPEQNMISKTGEPVTSLKRRLQWAIISQSQFELLIKEIRKFINSLEKLLRASQHQGITHTPGTLPQSSGSSREGHCVAHCTHIQTLNVYQCTHATSPGHRTQMPSKPVAVTKAPKQPPLVPKSTTDSPSLPKHQSRKGGGSGERRATKSGAGAVGCPKLTRVQPKRSPPLAKSAPA</sequence>
<dbReference type="InterPro" id="IPR038305">
    <property type="entry name" value="HeLo_sf"/>
</dbReference>
<comment type="caution">
    <text evidence="3">The sequence shown here is derived from an EMBL/GenBank/DDBJ whole genome shotgun (WGS) entry which is preliminary data.</text>
</comment>
<keyword evidence="3" id="KW-0640">Prion</keyword>
<dbReference type="AlphaFoldDB" id="A0AA38UHB6"/>
<dbReference type="EMBL" id="MU806048">
    <property type="protein sequence ID" value="KAJ3841215.1"/>
    <property type="molecule type" value="Genomic_DNA"/>
</dbReference>
<organism evidence="3 4">
    <name type="scientific">Lentinula raphanica</name>
    <dbReference type="NCBI Taxonomy" id="153919"/>
    <lineage>
        <taxon>Eukaryota</taxon>
        <taxon>Fungi</taxon>
        <taxon>Dikarya</taxon>
        <taxon>Basidiomycota</taxon>
        <taxon>Agaricomycotina</taxon>
        <taxon>Agaricomycetes</taxon>
        <taxon>Agaricomycetidae</taxon>
        <taxon>Agaricales</taxon>
        <taxon>Marasmiineae</taxon>
        <taxon>Omphalotaceae</taxon>
        <taxon>Lentinula</taxon>
    </lineage>
</organism>
<proteinExistence type="predicted"/>
<accession>A0AA38UHB6</accession>
<feature type="region of interest" description="Disordered" evidence="1">
    <location>
        <begin position="234"/>
        <end position="314"/>
    </location>
</feature>
<reference evidence="3" key="1">
    <citation type="submission" date="2022-08" db="EMBL/GenBank/DDBJ databases">
        <authorList>
            <consortium name="DOE Joint Genome Institute"/>
            <person name="Min B."/>
            <person name="Riley R."/>
            <person name="Sierra-Patev S."/>
            <person name="Naranjo-Ortiz M."/>
            <person name="Looney B."/>
            <person name="Konkel Z."/>
            <person name="Slot J.C."/>
            <person name="Sakamoto Y."/>
            <person name="Steenwyk J.L."/>
            <person name="Rokas A."/>
            <person name="Carro J."/>
            <person name="Camarero S."/>
            <person name="Ferreira P."/>
            <person name="Molpeceres G."/>
            <person name="Ruiz-Duenas F.J."/>
            <person name="Serrano A."/>
            <person name="Henrissat B."/>
            <person name="Drula E."/>
            <person name="Hughes K.W."/>
            <person name="Mata J.L."/>
            <person name="Ishikawa N.K."/>
            <person name="Vargas-Isla R."/>
            <person name="Ushijima S."/>
            <person name="Smith C.A."/>
            <person name="Ahrendt S."/>
            <person name="Andreopoulos W."/>
            <person name="He G."/>
            <person name="Labutti K."/>
            <person name="Lipzen A."/>
            <person name="Ng V."/>
            <person name="Sandor L."/>
            <person name="Barry K."/>
            <person name="Martinez A.T."/>
            <person name="Xiao Y."/>
            <person name="Gibbons J.G."/>
            <person name="Terashima K."/>
            <person name="Hibbett D.S."/>
            <person name="Grigoriev I.V."/>
        </authorList>
    </citation>
    <scope>NUCLEOTIDE SEQUENCE</scope>
    <source>
        <strain evidence="3">TFB9207</strain>
    </source>
</reference>
<dbReference type="Gene3D" id="1.20.120.1020">
    <property type="entry name" value="Prion-inhibition and propagation, HeLo domain"/>
    <property type="match status" value="1"/>
</dbReference>
<dbReference type="InterPro" id="IPR029498">
    <property type="entry name" value="HeLo_dom"/>
</dbReference>
<feature type="domain" description="Prion-inhibition and propagation HeLo" evidence="2">
    <location>
        <begin position="4"/>
        <end position="193"/>
    </location>
</feature>
<keyword evidence="4" id="KW-1185">Reference proteome</keyword>
<keyword evidence="3" id="KW-0034">Amyloid</keyword>
<evidence type="ECO:0000313" key="3">
    <source>
        <dbReference type="EMBL" id="KAJ3841215.1"/>
    </source>
</evidence>
<name>A0AA38UHB6_9AGAR</name>
<dbReference type="Proteomes" id="UP001163846">
    <property type="component" value="Unassembled WGS sequence"/>
</dbReference>
<dbReference type="Pfam" id="PF14479">
    <property type="entry name" value="HeLo"/>
    <property type="match status" value="1"/>
</dbReference>
<evidence type="ECO:0000259" key="2">
    <source>
        <dbReference type="Pfam" id="PF14479"/>
    </source>
</evidence>